<keyword evidence="2 7" id="KW-0813">Transport</keyword>
<dbReference type="InterPro" id="IPR039426">
    <property type="entry name" value="TonB-dep_rcpt-like"/>
</dbReference>
<dbReference type="Pfam" id="PF07660">
    <property type="entry name" value="STN"/>
    <property type="match status" value="1"/>
</dbReference>
<dbReference type="InterPro" id="IPR011662">
    <property type="entry name" value="Secretin/TonB_short_N"/>
</dbReference>
<accession>A0ABV2TAK6</accession>
<evidence type="ECO:0000256" key="2">
    <source>
        <dbReference type="ARBA" id="ARBA00022448"/>
    </source>
</evidence>
<dbReference type="NCBIfam" id="TIGR04056">
    <property type="entry name" value="OMP_RagA_SusC"/>
    <property type="match status" value="1"/>
</dbReference>
<dbReference type="InterPro" id="IPR037066">
    <property type="entry name" value="Plug_dom_sf"/>
</dbReference>
<dbReference type="EMBL" id="JBEXAC010000002">
    <property type="protein sequence ID" value="MET7000066.1"/>
    <property type="molecule type" value="Genomic_DNA"/>
</dbReference>
<evidence type="ECO:0000313" key="10">
    <source>
        <dbReference type="EMBL" id="MET7000066.1"/>
    </source>
</evidence>
<dbReference type="InterPro" id="IPR008969">
    <property type="entry name" value="CarboxyPept-like_regulatory"/>
</dbReference>
<dbReference type="Gene3D" id="2.40.170.20">
    <property type="entry name" value="TonB-dependent receptor, beta-barrel domain"/>
    <property type="match status" value="1"/>
</dbReference>
<evidence type="ECO:0000256" key="8">
    <source>
        <dbReference type="SAM" id="SignalP"/>
    </source>
</evidence>
<gene>
    <name evidence="10" type="ORF">ABR189_21935</name>
</gene>
<protein>
    <submittedName>
        <fullName evidence="10">TonB-dependent receptor</fullName>
    </submittedName>
</protein>
<keyword evidence="3 7" id="KW-1134">Transmembrane beta strand</keyword>
<dbReference type="NCBIfam" id="TIGR04057">
    <property type="entry name" value="SusC_RagA_signa"/>
    <property type="match status" value="1"/>
</dbReference>
<dbReference type="InterPro" id="IPR036942">
    <property type="entry name" value="Beta-barrel_TonB_sf"/>
</dbReference>
<keyword evidence="6 7" id="KW-0998">Cell outer membrane</keyword>
<evidence type="ECO:0000256" key="1">
    <source>
        <dbReference type="ARBA" id="ARBA00004571"/>
    </source>
</evidence>
<dbReference type="Pfam" id="PF07715">
    <property type="entry name" value="Plug"/>
    <property type="match status" value="1"/>
</dbReference>
<comment type="similarity">
    <text evidence="7">Belongs to the TonB-dependent receptor family.</text>
</comment>
<keyword evidence="8" id="KW-0732">Signal</keyword>
<feature type="chain" id="PRO_5045178528" evidence="8">
    <location>
        <begin position="20"/>
        <end position="1051"/>
    </location>
</feature>
<keyword evidence="5 7" id="KW-0472">Membrane</keyword>
<evidence type="ECO:0000256" key="7">
    <source>
        <dbReference type="PROSITE-ProRule" id="PRU01360"/>
    </source>
</evidence>
<dbReference type="Gene3D" id="2.60.40.1120">
    <property type="entry name" value="Carboxypeptidase-like, regulatory domain"/>
    <property type="match status" value="1"/>
</dbReference>
<evidence type="ECO:0000256" key="3">
    <source>
        <dbReference type="ARBA" id="ARBA00022452"/>
    </source>
</evidence>
<keyword evidence="11" id="KW-1185">Reference proteome</keyword>
<dbReference type="PROSITE" id="PS52016">
    <property type="entry name" value="TONB_DEPENDENT_REC_3"/>
    <property type="match status" value="1"/>
</dbReference>
<organism evidence="10 11">
    <name type="scientific">Chitinophaga defluvii</name>
    <dbReference type="NCBI Taxonomy" id="3163343"/>
    <lineage>
        <taxon>Bacteria</taxon>
        <taxon>Pseudomonadati</taxon>
        <taxon>Bacteroidota</taxon>
        <taxon>Chitinophagia</taxon>
        <taxon>Chitinophagales</taxon>
        <taxon>Chitinophagaceae</taxon>
        <taxon>Chitinophaga</taxon>
    </lineage>
</organism>
<name>A0ABV2TAK6_9BACT</name>
<evidence type="ECO:0000256" key="6">
    <source>
        <dbReference type="ARBA" id="ARBA00023237"/>
    </source>
</evidence>
<dbReference type="SUPFAM" id="SSF49464">
    <property type="entry name" value="Carboxypeptidase regulatory domain-like"/>
    <property type="match status" value="1"/>
</dbReference>
<dbReference type="RefSeq" id="WP_354662626.1">
    <property type="nucleotide sequence ID" value="NZ_JBEXAC010000002.1"/>
</dbReference>
<comment type="subcellular location">
    <subcellularLocation>
        <location evidence="1 7">Cell outer membrane</location>
        <topology evidence="1 7">Multi-pass membrane protein</topology>
    </subcellularLocation>
</comment>
<dbReference type="Proteomes" id="UP001549749">
    <property type="component" value="Unassembled WGS sequence"/>
</dbReference>
<evidence type="ECO:0000256" key="4">
    <source>
        <dbReference type="ARBA" id="ARBA00022692"/>
    </source>
</evidence>
<dbReference type="InterPro" id="IPR023996">
    <property type="entry name" value="TonB-dep_OMP_SusC/RagA"/>
</dbReference>
<feature type="signal peptide" evidence="8">
    <location>
        <begin position="1"/>
        <end position="19"/>
    </location>
</feature>
<evidence type="ECO:0000313" key="11">
    <source>
        <dbReference type="Proteomes" id="UP001549749"/>
    </source>
</evidence>
<dbReference type="SUPFAM" id="SSF56935">
    <property type="entry name" value="Porins"/>
    <property type="match status" value="1"/>
</dbReference>
<keyword evidence="4 7" id="KW-0812">Transmembrane</keyword>
<dbReference type="Gene3D" id="2.170.130.10">
    <property type="entry name" value="TonB-dependent receptor, plug domain"/>
    <property type="match status" value="1"/>
</dbReference>
<feature type="domain" description="Secretin/TonB short N-terminal" evidence="9">
    <location>
        <begin position="55"/>
        <end position="106"/>
    </location>
</feature>
<sequence>MRISSLLLAMMVTTASALKADHASGQKVKEMKLSLQAKDEALIRVLRKIEGATTFRFVYNAAQVNGDLPVSVDFNDFPLDDALNQLLLAKHYAWKEKGKNIIIYNTRFADTIRVRGRVLNRTEPPVPLPGVTVAVKGTTNGLTTDADGFFEIIAHRNDVLVFSFIGYKPQEYSVSNEQRNLTISLAEDVSALNEVVVTGFSQQKVKHLASSISTVNMNNVNNKPVTQLSQALQGGATGVFVNQRSGLPGGDAAAIKIRGVGSFMGSDPLVLVDGVPFDMNLLDPNTVESISVLKDAAAASIYGARAGNGVILITTKRGVAGKPVVQYNAYAGAQVPTYMPEFVDAATYMRMVNEASFNENKAMPFSQSRIEITRSGLDPVNYPDTRWADLSIRNVSSIHQHFLSVAGGNSTARFAITGNYLSQEGMLQNTSFSRASLRANTSVDLRKNIVVFADMFINRNQQKEPYSGNNQIFSWVYTAAPNVVARFPQKEGRPGYTYYGDIGETWNPVANLDKGGYRQSLRDEALLNLRPKWTVIPGLDFKGQFSYRVSTGVDKRNRDAYVFYDYFTDYQIGRNFSDDKSASAANRSSYYYLGGNFDYTKTFGKHRLNALAGYSQELNNADAFKEIALRSGFVKAYYSYDNKYLLEASIRRDGSSLFGDGHKWGNFPSVAVGWNLAEEKFMKQFAFLNQLKLRASYGTLGNNNIAPYLYQSTIQSGNGAEISNGNPNISWETMGITDLGANISLFKSKLDITIDWYNRKTTDMILNPQPSLVSGLKSGPVNIGSMVNKGWEVLVGYNGTIAPRIAFTANVGMSYNKSRILKLAKGTMIEGDYIYREGGEMGEFYGYKSNGLLQQKDIDNKVPLLQGQKPGDIGYVDMNKDGFITDADKTVLGNTDPRLTYFSNLSLYLWNFDIEALVTGVGTVTGIYSGRIAIPFNNGVEGGTPQLMHMDYWTPQNTGARFPRLRPTPEHNVYTSSFWSENAAFLRIRYISAGYNIPLAPGGIIKKLRVYVNAQNPFTFSRMKALDPESKGNETTYPIMRTYIGGVNVTF</sequence>
<dbReference type="Pfam" id="PF13715">
    <property type="entry name" value="CarbopepD_reg_2"/>
    <property type="match status" value="1"/>
</dbReference>
<reference evidence="10 11" key="1">
    <citation type="submission" date="2024-06" db="EMBL/GenBank/DDBJ databases">
        <title>Chitinophaga defluvii sp. nov., isolated from municipal sewage.</title>
        <authorList>
            <person name="Zhang L."/>
        </authorList>
    </citation>
    <scope>NUCLEOTIDE SEQUENCE [LARGE SCALE GENOMIC DNA]</scope>
    <source>
        <strain evidence="10 11">H8</strain>
    </source>
</reference>
<evidence type="ECO:0000256" key="5">
    <source>
        <dbReference type="ARBA" id="ARBA00023136"/>
    </source>
</evidence>
<dbReference type="SMART" id="SM00965">
    <property type="entry name" value="STN"/>
    <property type="match status" value="1"/>
</dbReference>
<dbReference type="InterPro" id="IPR023997">
    <property type="entry name" value="TonB-dep_OMP_SusC/RagA_CS"/>
</dbReference>
<keyword evidence="10" id="KW-0675">Receptor</keyword>
<proteinExistence type="inferred from homology"/>
<dbReference type="InterPro" id="IPR012910">
    <property type="entry name" value="Plug_dom"/>
</dbReference>
<comment type="caution">
    <text evidence="10">The sequence shown here is derived from an EMBL/GenBank/DDBJ whole genome shotgun (WGS) entry which is preliminary data.</text>
</comment>
<evidence type="ECO:0000259" key="9">
    <source>
        <dbReference type="SMART" id="SM00965"/>
    </source>
</evidence>